<comment type="catalytic activity">
    <reaction evidence="1">
        <text>ATP + protein L-histidine = ADP + protein N-phospho-L-histidine.</text>
        <dbReference type="EC" id="2.7.13.3"/>
    </reaction>
</comment>
<dbReference type="SMART" id="SM00091">
    <property type="entry name" value="PAS"/>
    <property type="match status" value="1"/>
</dbReference>
<dbReference type="SUPFAM" id="SSF47384">
    <property type="entry name" value="Homodimeric domain of signal transducing histidine kinase"/>
    <property type="match status" value="1"/>
</dbReference>
<reference evidence="12 13" key="1">
    <citation type="submission" date="2017-09" db="EMBL/GenBank/DDBJ databases">
        <title>Bloom of a denitrifying methanotroph, Candidatus Methylomirabilis limnetica, in a deep stratified lake.</title>
        <authorList>
            <person name="Graf J.S."/>
            <person name="Marchant H.K."/>
            <person name="Tienken D."/>
            <person name="Hach P.F."/>
            <person name="Brand A."/>
            <person name="Schubert C.J."/>
            <person name="Kuypers M.M."/>
            <person name="Milucka J."/>
        </authorList>
    </citation>
    <scope>NUCLEOTIDE SEQUENCE [LARGE SCALE GENOMIC DNA]</scope>
    <source>
        <strain evidence="12 13">Zug</strain>
    </source>
</reference>
<dbReference type="Gene3D" id="3.30.450.20">
    <property type="entry name" value="PAS domain"/>
    <property type="match status" value="1"/>
</dbReference>
<dbReference type="GO" id="GO:0005524">
    <property type="term" value="F:ATP binding"/>
    <property type="evidence" value="ECO:0007669"/>
    <property type="project" value="UniProtKB-KW"/>
</dbReference>
<dbReference type="Pfam" id="PF02518">
    <property type="entry name" value="HATPase_c"/>
    <property type="match status" value="1"/>
</dbReference>
<dbReference type="InterPro" id="IPR036097">
    <property type="entry name" value="HisK_dim/P_sf"/>
</dbReference>
<evidence type="ECO:0000256" key="1">
    <source>
        <dbReference type="ARBA" id="ARBA00000085"/>
    </source>
</evidence>
<comment type="caution">
    <text evidence="12">The sequence shown here is derived from an EMBL/GenBank/DDBJ whole genome shotgun (WGS) entry which is preliminary data.</text>
</comment>
<dbReference type="NCBIfam" id="TIGR00229">
    <property type="entry name" value="sensory_box"/>
    <property type="match status" value="1"/>
</dbReference>
<evidence type="ECO:0000259" key="11">
    <source>
        <dbReference type="PROSITE" id="PS50113"/>
    </source>
</evidence>
<dbReference type="Gene3D" id="1.10.287.130">
    <property type="match status" value="1"/>
</dbReference>
<organism evidence="12 13">
    <name type="scientific">Candidatus Methylomirabilis limnetica</name>
    <dbReference type="NCBI Taxonomy" id="2033718"/>
    <lineage>
        <taxon>Bacteria</taxon>
        <taxon>Candidatus Methylomirabilota</taxon>
        <taxon>Candidatus Methylomirabilia</taxon>
        <taxon>Candidatus Methylomirabilales</taxon>
        <taxon>Candidatus Methylomirabilaceae</taxon>
        <taxon>Candidatus Methylomirabilis</taxon>
    </lineage>
</organism>
<keyword evidence="7" id="KW-0067">ATP-binding</keyword>
<dbReference type="Pfam" id="PF08448">
    <property type="entry name" value="PAS_4"/>
    <property type="match status" value="1"/>
</dbReference>
<dbReference type="PANTHER" id="PTHR43065">
    <property type="entry name" value="SENSOR HISTIDINE KINASE"/>
    <property type="match status" value="1"/>
</dbReference>
<dbReference type="SUPFAM" id="SSF55874">
    <property type="entry name" value="ATPase domain of HSP90 chaperone/DNA topoisomerase II/histidine kinase"/>
    <property type="match status" value="1"/>
</dbReference>
<dbReference type="InterPro" id="IPR004358">
    <property type="entry name" value="Sig_transdc_His_kin-like_C"/>
</dbReference>
<evidence type="ECO:0000256" key="4">
    <source>
        <dbReference type="ARBA" id="ARBA00022679"/>
    </source>
</evidence>
<protein>
    <recommendedName>
        <fullName evidence="2">histidine kinase</fullName>
        <ecNumber evidence="2">2.7.13.3</ecNumber>
    </recommendedName>
</protein>
<dbReference type="RefSeq" id="WP_107561024.1">
    <property type="nucleotide sequence ID" value="NZ_NVQC01000008.1"/>
</dbReference>
<dbReference type="PROSITE" id="PS50113">
    <property type="entry name" value="PAC"/>
    <property type="match status" value="1"/>
</dbReference>
<reference evidence="13" key="2">
    <citation type="journal article" date="2018" name="Environ. Microbiol.">
        <title>Bloom of a denitrifying methanotroph, 'Candidatus Methylomirabilis limnetica', in a deep stratified lake.</title>
        <authorList>
            <person name="Graf J.S."/>
            <person name="Mayr M.J."/>
            <person name="Marchant H.K."/>
            <person name="Tienken D."/>
            <person name="Hach P.F."/>
            <person name="Brand A."/>
            <person name="Schubert C.J."/>
            <person name="Kuypers M.M."/>
            <person name="Milucka J."/>
        </authorList>
    </citation>
    <scope>NUCLEOTIDE SEQUENCE [LARGE SCALE GENOMIC DNA]</scope>
    <source>
        <strain evidence="13">Zug</strain>
    </source>
</reference>
<dbReference type="GO" id="GO:0000155">
    <property type="term" value="F:phosphorelay sensor kinase activity"/>
    <property type="evidence" value="ECO:0007669"/>
    <property type="project" value="InterPro"/>
</dbReference>
<evidence type="ECO:0000259" key="9">
    <source>
        <dbReference type="PROSITE" id="PS50109"/>
    </source>
</evidence>
<evidence type="ECO:0000256" key="3">
    <source>
        <dbReference type="ARBA" id="ARBA00022553"/>
    </source>
</evidence>
<feature type="domain" description="Histidine kinase" evidence="9">
    <location>
        <begin position="170"/>
        <end position="385"/>
    </location>
</feature>
<evidence type="ECO:0000313" key="13">
    <source>
        <dbReference type="Proteomes" id="UP000241436"/>
    </source>
</evidence>
<sequence>MPGRSERRGKDSASELEELRRRCEELSASVESMRAYHEDLLGSLQDGIIIVEPDGRIRSINQAAEELARLSAQIFHGRPFEQIFPNDRSLQELVRKTMESGRTHTDFDARLTRQDGSQVVISAVASLISDGMGQARGMVLALRDQTGIRELEERLSRSDRLAALGTVATGVAHEIRNPLAGLRGAAQLLEGERDFPPALTEYTSVIIKEVDRLGAIVEQLLSFATPRGPVLRSCNLHEILDSVLFLERAPLCAANITVQRQYDPQLPEILADPSEIRQLFLNLICNGVEAMPGGGELTVLTWYERSAKRCGGRSVAVADIIDQGSGFDPEIERHLFTPFFTTKERGTGLGLAICLRIVEDHGGAMEATSLAGRGSRFRVWLPLAKQPEAVLPHDEPQRTTQGVRP</sequence>
<dbReference type="SUPFAM" id="SSF55785">
    <property type="entry name" value="PYP-like sensor domain (PAS domain)"/>
    <property type="match status" value="1"/>
</dbReference>
<dbReference type="InterPro" id="IPR003594">
    <property type="entry name" value="HATPase_dom"/>
</dbReference>
<evidence type="ECO:0000256" key="5">
    <source>
        <dbReference type="ARBA" id="ARBA00022741"/>
    </source>
</evidence>
<keyword evidence="6 12" id="KW-0418">Kinase</keyword>
<dbReference type="Proteomes" id="UP000241436">
    <property type="component" value="Unassembled WGS sequence"/>
</dbReference>
<proteinExistence type="predicted"/>
<evidence type="ECO:0000256" key="6">
    <source>
        <dbReference type="ARBA" id="ARBA00022777"/>
    </source>
</evidence>
<dbReference type="InterPro" id="IPR013656">
    <property type="entry name" value="PAS_4"/>
</dbReference>
<dbReference type="CDD" id="cd00082">
    <property type="entry name" value="HisKA"/>
    <property type="match status" value="1"/>
</dbReference>
<evidence type="ECO:0000256" key="2">
    <source>
        <dbReference type="ARBA" id="ARBA00012438"/>
    </source>
</evidence>
<dbReference type="SMART" id="SM00388">
    <property type="entry name" value="HisKA"/>
    <property type="match status" value="1"/>
</dbReference>
<dbReference type="EMBL" id="NVQC01000008">
    <property type="protein sequence ID" value="PTL37120.1"/>
    <property type="molecule type" value="Genomic_DNA"/>
</dbReference>
<dbReference type="PROSITE" id="PS50112">
    <property type="entry name" value="PAS"/>
    <property type="match status" value="1"/>
</dbReference>
<evidence type="ECO:0000259" key="10">
    <source>
        <dbReference type="PROSITE" id="PS50112"/>
    </source>
</evidence>
<dbReference type="AlphaFoldDB" id="A0A2T4U187"/>
<dbReference type="CDD" id="cd00130">
    <property type="entry name" value="PAS"/>
    <property type="match status" value="1"/>
</dbReference>
<feature type="domain" description="PAS" evidence="10">
    <location>
        <begin position="33"/>
        <end position="89"/>
    </location>
</feature>
<name>A0A2T4U187_9BACT</name>
<dbReference type="InterPro" id="IPR000700">
    <property type="entry name" value="PAS-assoc_C"/>
</dbReference>
<accession>A0A2T4U187</accession>
<dbReference type="Gene3D" id="3.30.565.10">
    <property type="entry name" value="Histidine kinase-like ATPase, C-terminal domain"/>
    <property type="match status" value="1"/>
</dbReference>
<keyword evidence="13" id="KW-1185">Reference proteome</keyword>
<dbReference type="PANTHER" id="PTHR43065:SF10">
    <property type="entry name" value="PEROXIDE STRESS-ACTIVATED HISTIDINE KINASE MAK3"/>
    <property type="match status" value="1"/>
</dbReference>
<evidence type="ECO:0000313" key="12">
    <source>
        <dbReference type="EMBL" id="PTL37120.1"/>
    </source>
</evidence>
<dbReference type="InterPro" id="IPR000014">
    <property type="entry name" value="PAS"/>
</dbReference>
<keyword evidence="3" id="KW-0597">Phosphoprotein</keyword>
<evidence type="ECO:0000256" key="8">
    <source>
        <dbReference type="ARBA" id="ARBA00023012"/>
    </source>
</evidence>
<dbReference type="EC" id="2.7.13.3" evidence="2"/>
<dbReference type="InterPro" id="IPR005467">
    <property type="entry name" value="His_kinase_dom"/>
</dbReference>
<dbReference type="OrthoDB" id="9815750at2"/>
<dbReference type="InterPro" id="IPR036890">
    <property type="entry name" value="HATPase_C_sf"/>
</dbReference>
<dbReference type="PRINTS" id="PR00344">
    <property type="entry name" value="BCTRLSENSOR"/>
</dbReference>
<dbReference type="SMART" id="SM00387">
    <property type="entry name" value="HATPase_c"/>
    <property type="match status" value="1"/>
</dbReference>
<dbReference type="Pfam" id="PF00512">
    <property type="entry name" value="HisKA"/>
    <property type="match status" value="1"/>
</dbReference>
<feature type="domain" description="PAC" evidence="11">
    <location>
        <begin position="105"/>
        <end position="157"/>
    </location>
</feature>
<gene>
    <name evidence="12" type="ORF">CLG94_00885</name>
</gene>
<dbReference type="InterPro" id="IPR035965">
    <property type="entry name" value="PAS-like_dom_sf"/>
</dbReference>
<dbReference type="PROSITE" id="PS50109">
    <property type="entry name" value="HIS_KIN"/>
    <property type="match status" value="1"/>
</dbReference>
<evidence type="ECO:0000256" key="7">
    <source>
        <dbReference type="ARBA" id="ARBA00022840"/>
    </source>
</evidence>
<dbReference type="InterPro" id="IPR003661">
    <property type="entry name" value="HisK_dim/P_dom"/>
</dbReference>
<keyword evidence="5" id="KW-0547">Nucleotide-binding</keyword>
<keyword evidence="4" id="KW-0808">Transferase</keyword>
<keyword evidence="8" id="KW-0902">Two-component regulatory system</keyword>